<comment type="caution">
    <text evidence="1">The sequence shown here is derived from an EMBL/GenBank/DDBJ whole genome shotgun (WGS) entry which is preliminary data.</text>
</comment>
<evidence type="ECO:0000313" key="1">
    <source>
        <dbReference type="EMBL" id="KAF2032430.1"/>
    </source>
</evidence>
<dbReference type="Proteomes" id="UP000799777">
    <property type="component" value="Unassembled WGS sequence"/>
</dbReference>
<sequence length="83" mass="9027">IVTVRLYSGAECEGLWYDLKLAPNTCYGLVGAQALSVTKHDDGLKYNALHVSHSDECNTGWDLQPLQPACSNVEVYGSIKVVT</sequence>
<organism evidence="1 2">
    <name type="scientific">Setomelanomma holmii</name>
    <dbReference type="NCBI Taxonomy" id="210430"/>
    <lineage>
        <taxon>Eukaryota</taxon>
        <taxon>Fungi</taxon>
        <taxon>Dikarya</taxon>
        <taxon>Ascomycota</taxon>
        <taxon>Pezizomycotina</taxon>
        <taxon>Dothideomycetes</taxon>
        <taxon>Pleosporomycetidae</taxon>
        <taxon>Pleosporales</taxon>
        <taxon>Pleosporineae</taxon>
        <taxon>Phaeosphaeriaceae</taxon>
        <taxon>Setomelanomma</taxon>
    </lineage>
</organism>
<protein>
    <submittedName>
        <fullName evidence="1">Uncharacterized protein</fullName>
    </submittedName>
</protein>
<reference evidence="1" key="1">
    <citation type="journal article" date="2020" name="Stud. Mycol.">
        <title>101 Dothideomycetes genomes: a test case for predicting lifestyles and emergence of pathogens.</title>
        <authorList>
            <person name="Haridas S."/>
            <person name="Albert R."/>
            <person name="Binder M."/>
            <person name="Bloem J."/>
            <person name="Labutti K."/>
            <person name="Salamov A."/>
            <person name="Andreopoulos B."/>
            <person name="Baker S."/>
            <person name="Barry K."/>
            <person name="Bills G."/>
            <person name="Bluhm B."/>
            <person name="Cannon C."/>
            <person name="Castanera R."/>
            <person name="Culley D."/>
            <person name="Daum C."/>
            <person name="Ezra D."/>
            <person name="Gonzalez J."/>
            <person name="Henrissat B."/>
            <person name="Kuo A."/>
            <person name="Liang C."/>
            <person name="Lipzen A."/>
            <person name="Lutzoni F."/>
            <person name="Magnuson J."/>
            <person name="Mondo S."/>
            <person name="Nolan M."/>
            <person name="Ohm R."/>
            <person name="Pangilinan J."/>
            <person name="Park H.-J."/>
            <person name="Ramirez L."/>
            <person name="Alfaro M."/>
            <person name="Sun H."/>
            <person name="Tritt A."/>
            <person name="Yoshinaga Y."/>
            <person name="Zwiers L.-H."/>
            <person name="Turgeon B."/>
            <person name="Goodwin S."/>
            <person name="Spatafora J."/>
            <person name="Crous P."/>
            <person name="Grigoriev I."/>
        </authorList>
    </citation>
    <scope>NUCLEOTIDE SEQUENCE</scope>
    <source>
        <strain evidence="1">CBS 110217</strain>
    </source>
</reference>
<keyword evidence="2" id="KW-1185">Reference proteome</keyword>
<feature type="non-terminal residue" evidence="1">
    <location>
        <position position="83"/>
    </location>
</feature>
<name>A0A9P4LPP8_9PLEO</name>
<proteinExistence type="predicted"/>
<gene>
    <name evidence="1" type="ORF">EK21DRAFT_45748</name>
</gene>
<accession>A0A9P4LPP8</accession>
<dbReference type="EMBL" id="ML978173">
    <property type="protein sequence ID" value="KAF2032430.1"/>
    <property type="molecule type" value="Genomic_DNA"/>
</dbReference>
<evidence type="ECO:0000313" key="2">
    <source>
        <dbReference type="Proteomes" id="UP000799777"/>
    </source>
</evidence>
<dbReference type="AlphaFoldDB" id="A0A9P4LPP8"/>
<dbReference type="OrthoDB" id="3787080at2759"/>
<feature type="non-terminal residue" evidence="1">
    <location>
        <position position="1"/>
    </location>
</feature>